<name>A0A927RET8_9ACTN</name>
<dbReference type="SUPFAM" id="SSF55729">
    <property type="entry name" value="Acyl-CoA N-acyltransferases (Nat)"/>
    <property type="match status" value="1"/>
</dbReference>
<comment type="caution">
    <text evidence="5">The sequence shown here is derived from an EMBL/GenBank/DDBJ whole genome shotgun (WGS) entry which is preliminary data.</text>
</comment>
<dbReference type="PANTHER" id="PTHR43792:SF8">
    <property type="entry name" value="[RIBOSOMAL PROTEIN US5]-ALANINE N-ACETYLTRANSFERASE"/>
    <property type="match status" value="1"/>
</dbReference>
<dbReference type="AlphaFoldDB" id="A0A927RET8"/>
<evidence type="ECO:0000259" key="4">
    <source>
        <dbReference type="PROSITE" id="PS51186"/>
    </source>
</evidence>
<keyword evidence="1" id="KW-0808">Transferase</keyword>
<evidence type="ECO:0000256" key="3">
    <source>
        <dbReference type="ARBA" id="ARBA00038502"/>
    </source>
</evidence>
<evidence type="ECO:0000313" key="6">
    <source>
        <dbReference type="Proteomes" id="UP000638648"/>
    </source>
</evidence>
<evidence type="ECO:0000313" key="5">
    <source>
        <dbReference type="EMBL" id="MBE1612559.1"/>
    </source>
</evidence>
<reference evidence="5" key="1">
    <citation type="submission" date="2020-10" db="EMBL/GenBank/DDBJ databases">
        <title>Sequencing the genomes of 1000 actinobacteria strains.</title>
        <authorList>
            <person name="Klenk H.-P."/>
        </authorList>
    </citation>
    <scope>NUCLEOTIDE SEQUENCE</scope>
    <source>
        <strain evidence="5">DSM 45354</strain>
    </source>
</reference>
<dbReference type="Gene3D" id="3.40.630.30">
    <property type="match status" value="1"/>
</dbReference>
<dbReference type="PROSITE" id="PS51186">
    <property type="entry name" value="GNAT"/>
    <property type="match status" value="1"/>
</dbReference>
<dbReference type="PANTHER" id="PTHR43792">
    <property type="entry name" value="GNAT FAMILY, PUTATIVE (AFU_ORTHOLOGUE AFUA_3G00765)-RELATED-RELATED"/>
    <property type="match status" value="1"/>
</dbReference>
<organism evidence="5 6">
    <name type="scientific">Actinopolymorpha pittospori</name>
    <dbReference type="NCBI Taxonomy" id="648752"/>
    <lineage>
        <taxon>Bacteria</taxon>
        <taxon>Bacillati</taxon>
        <taxon>Actinomycetota</taxon>
        <taxon>Actinomycetes</taxon>
        <taxon>Propionibacteriales</taxon>
        <taxon>Actinopolymorphaceae</taxon>
        <taxon>Actinopolymorpha</taxon>
    </lineage>
</organism>
<evidence type="ECO:0000256" key="2">
    <source>
        <dbReference type="ARBA" id="ARBA00023315"/>
    </source>
</evidence>
<dbReference type="Proteomes" id="UP000638648">
    <property type="component" value="Unassembled WGS sequence"/>
</dbReference>
<feature type="domain" description="N-acetyltransferase" evidence="4">
    <location>
        <begin position="8"/>
        <end position="189"/>
    </location>
</feature>
<dbReference type="InterPro" id="IPR016181">
    <property type="entry name" value="Acyl_CoA_acyltransferase"/>
</dbReference>
<gene>
    <name evidence="5" type="ORF">HEB94_009407</name>
</gene>
<dbReference type="GO" id="GO:0016747">
    <property type="term" value="F:acyltransferase activity, transferring groups other than amino-acyl groups"/>
    <property type="evidence" value="ECO:0007669"/>
    <property type="project" value="InterPro"/>
</dbReference>
<evidence type="ECO:0000256" key="1">
    <source>
        <dbReference type="ARBA" id="ARBA00022679"/>
    </source>
</evidence>
<keyword evidence="2" id="KW-0012">Acyltransferase</keyword>
<comment type="similarity">
    <text evidence="3">Belongs to the acetyltransferase family. RimJ subfamily.</text>
</comment>
<dbReference type="InterPro" id="IPR000182">
    <property type="entry name" value="GNAT_dom"/>
</dbReference>
<keyword evidence="6" id="KW-1185">Reference proteome</keyword>
<proteinExistence type="inferred from homology"/>
<protein>
    <submittedName>
        <fullName evidence="5">RimJ/RimL family protein N-acetyltransferase</fullName>
    </submittedName>
</protein>
<dbReference type="RefSeq" id="WP_192755585.1">
    <property type="nucleotide sequence ID" value="NZ_BAABJL010000194.1"/>
</dbReference>
<dbReference type="InterPro" id="IPR051531">
    <property type="entry name" value="N-acetyltransferase"/>
</dbReference>
<dbReference type="Pfam" id="PF13302">
    <property type="entry name" value="Acetyltransf_3"/>
    <property type="match status" value="1"/>
</dbReference>
<sequence length="195" mass="21272">MTLAGPRVMLREFRADDASAVFAYASDPVVSAYVPWDTHADIEVTRGFLSGVLASADAEERTRYELAVTTSGGAGRAGEDGEEARLIGAGRISVQDARHRRGSIGYVLAPDYWSKGIGTEVAHLLLAFGFERLNLHRIEATAHPDNIGSQRVFEKVGMKYEGRIRDHLLFGNGWRDSLSYAILEGDPRPAAATRP</sequence>
<dbReference type="EMBL" id="JADBEM010000001">
    <property type="protein sequence ID" value="MBE1612559.1"/>
    <property type="molecule type" value="Genomic_DNA"/>
</dbReference>
<accession>A0A927RET8</accession>